<dbReference type="EMBL" id="ADBJ01000007">
    <property type="protein sequence ID" value="EFA85509.1"/>
    <property type="molecule type" value="Genomic_DNA"/>
</dbReference>
<dbReference type="AlphaFoldDB" id="D3AZC6"/>
<comment type="caution">
    <text evidence="3">The sequence shown here is derived from an EMBL/GenBank/DDBJ whole genome shotgun (WGS) entry which is preliminary data.</text>
</comment>
<dbReference type="Proteomes" id="UP000001396">
    <property type="component" value="Unassembled WGS sequence"/>
</dbReference>
<keyword evidence="4" id="KW-1185">Reference proteome</keyword>
<name>D3AZC6_HETP5</name>
<reference evidence="3 4" key="1">
    <citation type="journal article" date="2011" name="Genome Res.">
        <title>Phylogeny-wide analysis of social amoeba genomes highlights ancient origins for complex intercellular communication.</title>
        <authorList>
            <person name="Heidel A.J."/>
            <person name="Lawal H.M."/>
            <person name="Felder M."/>
            <person name="Schilde C."/>
            <person name="Helps N.R."/>
            <person name="Tunggal B."/>
            <person name="Rivero F."/>
            <person name="John U."/>
            <person name="Schleicher M."/>
            <person name="Eichinger L."/>
            <person name="Platzer M."/>
            <person name="Noegel A.A."/>
            <person name="Schaap P."/>
            <person name="Gloeckner G."/>
        </authorList>
    </citation>
    <scope>NUCLEOTIDE SEQUENCE [LARGE SCALE GENOMIC DNA]</scope>
    <source>
        <strain evidence="4">ATCC 26659 / Pp 5 / PN500</strain>
    </source>
</reference>
<evidence type="ECO:0000313" key="4">
    <source>
        <dbReference type="Proteomes" id="UP000001396"/>
    </source>
</evidence>
<dbReference type="GeneID" id="31356994"/>
<protein>
    <submittedName>
        <fullName evidence="3">Uncharacterized protein</fullName>
    </submittedName>
</protein>
<evidence type="ECO:0000313" key="3">
    <source>
        <dbReference type="EMBL" id="EFA85509.1"/>
    </source>
</evidence>
<feature type="chain" id="PRO_5003041781" evidence="2">
    <location>
        <begin position="28"/>
        <end position="670"/>
    </location>
</feature>
<evidence type="ECO:0000256" key="2">
    <source>
        <dbReference type="SAM" id="SignalP"/>
    </source>
</evidence>
<evidence type="ECO:0000256" key="1">
    <source>
        <dbReference type="SAM" id="MobiDB-lite"/>
    </source>
</evidence>
<feature type="compositionally biased region" description="Polar residues" evidence="1">
    <location>
        <begin position="621"/>
        <end position="640"/>
    </location>
</feature>
<sequence>MSIHFKYTLSVLILFVCSVCFSQITSTEQNNLKFLGDFYAYYPTLYDNVTLCPVSNPDYADTVVCNNFPSGDGSYVYQIAFTQKNATIDPEIKPDFSILPLDFPNINSFIFFKPNIYNTSIHPMTLFGNISSASWFRVMSYVNTTSFVEPYYYNFSSYYYPVLSQVNIGDMPNATLEMNAPAATMSISNITDGVIIVTSTVMFRARLFTFFVVDWSTKDFVLAGATIYPYVQKKKKEKVNVVVVLQRSNKLPFYICFKSVCPDLSDYPNFYLSATNDTIPKYLYCNRKINLTYLPLGYAAFTNQTETGMCGATLDKTSYFVQNGVITITGENLLYISKLFNRLNGQLVQIDHSDGLVEINKSTTYQYTIQSSAKQGTEIIIFSKFHGIQFTIDWSKEYYIKNVTFRLLYDEVHWMINGIFNTSGLVVDIGNYSCNIVESSEEYIYCIVKEDILTGSYNISVKSDFSDSFYIKEYIKITFITQFLQIVSGTSINMFDGNFTNLVKPNVYFNGTKVQVVTSNTTNIISQIYPVLPEGWYNLTVESQPFVSTNFSEFKWTYPTVTTANNSGLTLTINGNFGSNLRFIQIKIGGDVSTTTSTQTTSSTPTTSTPTTSQTTSSTTDVISSSGTNFAGTTPTSKPGSNVLIAITPKKPPQNPAGYTTKKNPNGWCF</sequence>
<accession>D3AZC6</accession>
<dbReference type="InParanoid" id="D3AZC6"/>
<keyword evidence="2" id="KW-0732">Signal</keyword>
<feature type="region of interest" description="Disordered" evidence="1">
    <location>
        <begin position="594"/>
        <end position="670"/>
    </location>
</feature>
<proteinExistence type="predicted"/>
<dbReference type="RefSeq" id="XP_020437617.1">
    <property type="nucleotide sequence ID" value="XM_020572474.1"/>
</dbReference>
<gene>
    <name evidence="3" type="ORF">PPL_01466</name>
</gene>
<feature type="compositionally biased region" description="Low complexity" evidence="1">
    <location>
        <begin position="594"/>
        <end position="620"/>
    </location>
</feature>
<organism evidence="3 4">
    <name type="scientific">Heterostelium pallidum (strain ATCC 26659 / Pp 5 / PN500)</name>
    <name type="common">Cellular slime mold</name>
    <name type="synonym">Polysphondylium pallidum</name>
    <dbReference type="NCBI Taxonomy" id="670386"/>
    <lineage>
        <taxon>Eukaryota</taxon>
        <taxon>Amoebozoa</taxon>
        <taxon>Evosea</taxon>
        <taxon>Eumycetozoa</taxon>
        <taxon>Dictyostelia</taxon>
        <taxon>Acytosteliales</taxon>
        <taxon>Acytosteliaceae</taxon>
        <taxon>Heterostelium</taxon>
    </lineage>
</organism>
<feature type="signal peptide" evidence="2">
    <location>
        <begin position="1"/>
        <end position="27"/>
    </location>
</feature>